<dbReference type="Pfam" id="PF00072">
    <property type="entry name" value="Response_reg"/>
    <property type="match status" value="1"/>
</dbReference>
<feature type="modified residue" description="4-aspartylphosphate" evidence="2">
    <location>
        <position position="53"/>
    </location>
</feature>
<keyword evidence="1 2" id="KW-0597">Phosphoprotein</keyword>
<dbReference type="AlphaFoldDB" id="B1XYJ1"/>
<dbReference type="PANTHER" id="PTHR44591:SF23">
    <property type="entry name" value="CHEY SUBFAMILY"/>
    <property type="match status" value="1"/>
</dbReference>
<reference evidence="4 5" key="1">
    <citation type="submission" date="2008-03" db="EMBL/GenBank/DDBJ databases">
        <title>Complete sequence of Leptothrix cholodnii SP-6.</title>
        <authorList>
            <consortium name="US DOE Joint Genome Institute"/>
            <person name="Copeland A."/>
            <person name="Lucas S."/>
            <person name="Lapidus A."/>
            <person name="Glavina del Rio T."/>
            <person name="Dalin E."/>
            <person name="Tice H."/>
            <person name="Bruce D."/>
            <person name="Goodwin L."/>
            <person name="Pitluck S."/>
            <person name="Chertkov O."/>
            <person name="Brettin T."/>
            <person name="Detter J.C."/>
            <person name="Han C."/>
            <person name="Kuske C.R."/>
            <person name="Schmutz J."/>
            <person name="Larimer F."/>
            <person name="Land M."/>
            <person name="Hauser L."/>
            <person name="Kyrpides N."/>
            <person name="Lykidis A."/>
            <person name="Emerson D."/>
            <person name="Richardson P."/>
        </authorList>
    </citation>
    <scope>NUCLEOTIDE SEQUENCE [LARGE SCALE GENOMIC DNA]</scope>
    <source>
        <strain evidence="5">ATCC 51168 / LMG 8142 / SP-6</strain>
    </source>
</reference>
<organism evidence="4 5">
    <name type="scientific">Leptothrix cholodnii (strain ATCC 51168 / LMG 8142 / SP-6)</name>
    <name type="common">Leptothrix discophora (strain SP-6)</name>
    <dbReference type="NCBI Taxonomy" id="395495"/>
    <lineage>
        <taxon>Bacteria</taxon>
        <taxon>Pseudomonadati</taxon>
        <taxon>Pseudomonadota</taxon>
        <taxon>Betaproteobacteria</taxon>
        <taxon>Burkholderiales</taxon>
        <taxon>Sphaerotilaceae</taxon>
        <taxon>Leptothrix</taxon>
    </lineage>
</organism>
<dbReference type="SUPFAM" id="SSF52172">
    <property type="entry name" value="CheY-like"/>
    <property type="match status" value="1"/>
</dbReference>
<evidence type="ECO:0000313" key="4">
    <source>
        <dbReference type="EMBL" id="ACB36427.1"/>
    </source>
</evidence>
<dbReference type="STRING" id="395495.Lcho_4176"/>
<dbReference type="SMART" id="SM00448">
    <property type="entry name" value="REC"/>
    <property type="match status" value="1"/>
</dbReference>
<evidence type="ECO:0000256" key="2">
    <source>
        <dbReference type="PROSITE-ProRule" id="PRU00169"/>
    </source>
</evidence>
<dbReference type="KEGG" id="lch:Lcho_4176"/>
<name>B1XYJ1_LEPCP</name>
<dbReference type="Proteomes" id="UP000001693">
    <property type="component" value="Chromosome"/>
</dbReference>
<dbReference type="eggNOG" id="COG0745">
    <property type="taxonomic scope" value="Bacteria"/>
</dbReference>
<dbReference type="GO" id="GO:0000160">
    <property type="term" value="P:phosphorelay signal transduction system"/>
    <property type="evidence" value="ECO:0007669"/>
    <property type="project" value="InterPro"/>
</dbReference>
<dbReference type="OrthoDB" id="9179585at2"/>
<gene>
    <name evidence="4" type="ordered locus">Lcho_4176</name>
</gene>
<dbReference type="Gene3D" id="3.40.50.2300">
    <property type="match status" value="1"/>
</dbReference>
<dbReference type="RefSeq" id="WP_012349168.1">
    <property type="nucleotide sequence ID" value="NC_010524.1"/>
</dbReference>
<protein>
    <submittedName>
        <fullName evidence="4">Response regulator receiver protein</fullName>
    </submittedName>
</protein>
<evidence type="ECO:0000259" key="3">
    <source>
        <dbReference type="PROSITE" id="PS50110"/>
    </source>
</evidence>
<dbReference type="InterPro" id="IPR050595">
    <property type="entry name" value="Bact_response_regulator"/>
</dbReference>
<evidence type="ECO:0000256" key="1">
    <source>
        <dbReference type="ARBA" id="ARBA00022553"/>
    </source>
</evidence>
<dbReference type="HOGENOM" id="CLU_000445_69_17_4"/>
<dbReference type="InterPro" id="IPR011006">
    <property type="entry name" value="CheY-like_superfamily"/>
</dbReference>
<dbReference type="PANTHER" id="PTHR44591">
    <property type="entry name" value="STRESS RESPONSE REGULATOR PROTEIN 1"/>
    <property type="match status" value="1"/>
</dbReference>
<dbReference type="PROSITE" id="PS50110">
    <property type="entry name" value="RESPONSE_REGULATORY"/>
    <property type="match status" value="1"/>
</dbReference>
<dbReference type="EMBL" id="CP001013">
    <property type="protein sequence ID" value="ACB36427.1"/>
    <property type="molecule type" value="Genomic_DNA"/>
</dbReference>
<keyword evidence="5" id="KW-1185">Reference proteome</keyword>
<accession>B1XYJ1</accession>
<sequence>MAACILVIEDNEANLALVQYLLASAGHRVLLARDGVDGVQAARMALPDLVVCDLQMPRLDGYGVLQALRADPGTRDIPVVAVTAFSMADDRERVSLAGFDGYLTKPIEPELFIGQIESFLRAVPPAVP</sequence>
<dbReference type="InterPro" id="IPR001789">
    <property type="entry name" value="Sig_transdc_resp-reg_receiver"/>
</dbReference>
<evidence type="ECO:0000313" key="5">
    <source>
        <dbReference type="Proteomes" id="UP000001693"/>
    </source>
</evidence>
<proteinExistence type="predicted"/>
<feature type="domain" description="Response regulatory" evidence="3">
    <location>
        <begin position="4"/>
        <end position="120"/>
    </location>
</feature>